<keyword evidence="8" id="KW-1185">Reference proteome</keyword>
<evidence type="ECO:0000256" key="3">
    <source>
        <dbReference type="ARBA" id="ARBA00022989"/>
    </source>
</evidence>
<dbReference type="Pfam" id="PF04932">
    <property type="entry name" value="Wzy_C"/>
    <property type="match status" value="1"/>
</dbReference>
<evidence type="ECO:0000313" key="8">
    <source>
        <dbReference type="Proteomes" id="UP000000496"/>
    </source>
</evidence>
<accession>F8L4A7</accession>
<dbReference type="PANTHER" id="PTHR37422:SF17">
    <property type="entry name" value="O-ANTIGEN LIGASE"/>
    <property type="match status" value="1"/>
</dbReference>
<evidence type="ECO:0000313" key="7">
    <source>
        <dbReference type="EMBL" id="CCB90158.1"/>
    </source>
</evidence>
<protein>
    <recommendedName>
        <fullName evidence="6">O-antigen ligase-related domain-containing protein</fullName>
    </recommendedName>
</protein>
<evidence type="ECO:0000259" key="6">
    <source>
        <dbReference type="Pfam" id="PF04932"/>
    </source>
</evidence>
<dbReference type="PANTHER" id="PTHR37422">
    <property type="entry name" value="TEICHURONIC ACID BIOSYNTHESIS PROTEIN TUAE"/>
    <property type="match status" value="1"/>
</dbReference>
<keyword evidence="2 5" id="KW-0812">Transmembrane</keyword>
<keyword evidence="3 5" id="KW-1133">Transmembrane helix</keyword>
<dbReference type="HOGENOM" id="CLU_655360_0_0_0"/>
<dbReference type="OrthoDB" id="5243524at2"/>
<comment type="subcellular location">
    <subcellularLocation>
        <location evidence="1">Membrane</location>
        <topology evidence="1">Multi-pass membrane protein</topology>
    </subcellularLocation>
</comment>
<feature type="transmembrane region" description="Helical" evidence="5">
    <location>
        <begin position="209"/>
        <end position="240"/>
    </location>
</feature>
<gene>
    <name evidence="7" type="ordered locus">SNE_A22810</name>
</gene>
<dbReference type="KEGG" id="sng:SNE_A22810"/>
<dbReference type="InterPro" id="IPR007016">
    <property type="entry name" value="O-antigen_ligase-rel_domated"/>
</dbReference>
<feature type="transmembrane region" description="Helical" evidence="5">
    <location>
        <begin position="390"/>
        <end position="408"/>
    </location>
</feature>
<dbReference type="Proteomes" id="UP000000496">
    <property type="component" value="Chromosome gsn.131"/>
</dbReference>
<reference key="1">
    <citation type="journal article" date="2011" name="Mol. Biol. Evol.">
        <title>Unity in variety -- the pan-genome of the Chlamydiae.</title>
        <authorList>
            <person name="Collingro A."/>
            <person name="Tischler P."/>
            <person name="Weinmaier T."/>
            <person name="Penz T."/>
            <person name="Heinz E."/>
            <person name="Brunham R.C."/>
            <person name="Read T.D."/>
            <person name="Bavoil P.M."/>
            <person name="Sachse K."/>
            <person name="Kahane S."/>
            <person name="Friedman M.G."/>
            <person name="Rattei T."/>
            <person name="Myers G.S.A."/>
            <person name="Horn M."/>
        </authorList>
    </citation>
    <scope>NUCLEOTIDE SEQUENCE</scope>
    <source>
        <strain>Z</strain>
    </source>
</reference>
<dbReference type="RefSeq" id="WP_013944624.1">
    <property type="nucleotide sequence ID" value="NC_015713.1"/>
</dbReference>
<dbReference type="EMBL" id="FR872582">
    <property type="protein sequence ID" value="CCB90158.1"/>
    <property type="molecule type" value="Genomic_DNA"/>
</dbReference>
<evidence type="ECO:0000256" key="5">
    <source>
        <dbReference type="SAM" id="Phobius"/>
    </source>
</evidence>
<evidence type="ECO:0000256" key="2">
    <source>
        <dbReference type="ARBA" id="ARBA00022692"/>
    </source>
</evidence>
<feature type="transmembrane region" description="Helical" evidence="5">
    <location>
        <begin position="326"/>
        <end position="347"/>
    </location>
</feature>
<evidence type="ECO:0000256" key="4">
    <source>
        <dbReference type="ARBA" id="ARBA00023136"/>
    </source>
</evidence>
<feature type="transmembrane region" description="Helical" evidence="5">
    <location>
        <begin position="87"/>
        <end position="108"/>
    </location>
</feature>
<reference evidence="7 8" key="2">
    <citation type="journal article" date="2011" name="Mol. Biol. Evol.">
        <title>Unity in variety--the pan-genome of the Chlamydiae.</title>
        <authorList>
            <person name="Collingro A."/>
            <person name="Tischler P."/>
            <person name="Weinmaier T."/>
            <person name="Penz T."/>
            <person name="Heinz E."/>
            <person name="Brunham R.C."/>
            <person name="Read T.D."/>
            <person name="Bavoil P.M."/>
            <person name="Sachse K."/>
            <person name="Kahane S."/>
            <person name="Friedman M.G."/>
            <person name="Rattei T."/>
            <person name="Myers G.S."/>
            <person name="Horn M."/>
        </authorList>
    </citation>
    <scope>NUCLEOTIDE SEQUENCE [LARGE SCALE GENOMIC DNA]</scope>
    <source>
        <strain evidence="8">ATCC VR-1471 / Z</strain>
    </source>
</reference>
<keyword evidence="4 5" id="KW-0472">Membrane</keyword>
<dbReference type="STRING" id="331113.SNE_A22810"/>
<dbReference type="InterPro" id="IPR051533">
    <property type="entry name" value="WaaL-like"/>
</dbReference>
<name>F8L4A7_SIMNZ</name>
<feature type="transmembrane region" description="Helical" evidence="5">
    <location>
        <begin position="9"/>
        <end position="29"/>
    </location>
</feature>
<feature type="transmembrane region" description="Helical" evidence="5">
    <location>
        <begin position="368"/>
        <end position="384"/>
    </location>
</feature>
<proteinExistence type="predicted"/>
<organism evidence="7 8">
    <name type="scientific">Simkania negevensis (strain ATCC VR-1471 / DSM 27360 / Z)</name>
    <dbReference type="NCBI Taxonomy" id="331113"/>
    <lineage>
        <taxon>Bacteria</taxon>
        <taxon>Pseudomonadati</taxon>
        <taxon>Chlamydiota</taxon>
        <taxon>Chlamydiia</taxon>
        <taxon>Parachlamydiales</taxon>
        <taxon>Simkaniaceae</taxon>
        <taxon>Simkania</taxon>
    </lineage>
</organism>
<sequence length="419" mass="48824">MNFANFRIFLIYLFVFLGPLGNLLCPKFLPYQFRAFYFVLPAFFLFYTKLYYKELKTVLLFLPFFLYALASAYFCINRPALHFEESLISRVGLFACEVLFMFGAAFCLRDQKMAKEKKRLIRIYLAAFFISLLVGYALFAGYYLKVFSWETIDKFTVITQMGWGILRFSPGSYPNEYGVVASFVSSILLLLIIERKNPAFQLGLSKKSLYCFFGLTFGALLLSTTRAAYLSFVFALLYIFCISKSFRYLSFLGLAAVMIFFMVMGDRLELVMEILTSSFKPSYYKDVSMQLRLEHWQESLDAFNTFPLFGRGFGTLFYVHNVYIELFAELGLIGCLTLLFFGLAYFFQHQIEIKKVFLKRWASTEELFSNRVIVLGFIHIFSFALTNHNINHHLTWMVFLLFNMGLFARKPDTSLQQES</sequence>
<feature type="domain" description="O-antigen ligase-related" evidence="6">
    <location>
        <begin position="213"/>
        <end position="338"/>
    </location>
</feature>
<feature type="transmembrane region" description="Helical" evidence="5">
    <location>
        <begin position="35"/>
        <end position="52"/>
    </location>
</feature>
<dbReference type="eggNOG" id="COG3307">
    <property type="taxonomic scope" value="Bacteria"/>
</dbReference>
<feature type="transmembrane region" description="Helical" evidence="5">
    <location>
        <begin position="246"/>
        <end position="264"/>
    </location>
</feature>
<feature type="transmembrane region" description="Helical" evidence="5">
    <location>
        <begin position="59"/>
        <end position="81"/>
    </location>
</feature>
<evidence type="ECO:0000256" key="1">
    <source>
        <dbReference type="ARBA" id="ARBA00004141"/>
    </source>
</evidence>
<dbReference type="AlphaFoldDB" id="F8L4A7"/>
<dbReference type="GO" id="GO:0016020">
    <property type="term" value="C:membrane"/>
    <property type="evidence" value="ECO:0007669"/>
    <property type="project" value="UniProtKB-SubCell"/>
</dbReference>
<feature type="transmembrane region" description="Helical" evidence="5">
    <location>
        <begin position="120"/>
        <end position="144"/>
    </location>
</feature>